<dbReference type="InterPro" id="IPR016088">
    <property type="entry name" value="Chalcone_isomerase_3-sand"/>
</dbReference>
<dbReference type="Gene3D" id="3.50.70.10">
    <property type="match status" value="1"/>
</dbReference>
<comment type="caution">
    <text evidence="1">The sequence shown here is derived from an EMBL/GenBank/DDBJ whole genome shotgun (WGS) entry which is preliminary data.</text>
</comment>
<dbReference type="Proteomes" id="UP001055712">
    <property type="component" value="Unassembled WGS sequence"/>
</dbReference>
<proteinExistence type="predicted"/>
<dbReference type="AlphaFoldDB" id="A0A9D4YTH5"/>
<evidence type="ECO:0008006" key="3">
    <source>
        <dbReference type="Google" id="ProtNLM"/>
    </source>
</evidence>
<evidence type="ECO:0000313" key="2">
    <source>
        <dbReference type="Proteomes" id="UP001055712"/>
    </source>
</evidence>
<sequence>MADSMKDSVTGISFPLKQQFWHGGMMTCIGVGARVKKVAMMTAKVYAASMYIEEGPATLAVRQHSQPDSDAAAAEALTGGAFTKVLQMHLVRSITGKQFTDALDENLRPVLGGNAAVMDEFCGFFGDKKLEQGTEISLMWKQEGPVDVALRVEGDKSPYSGFQPGVTIQSPCLGPALWGLYLSPNKPPAPDARKMWLAGLRRLGRGGS</sequence>
<evidence type="ECO:0000313" key="1">
    <source>
        <dbReference type="EMBL" id="KAI3425333.1"/>
    </source>
</evidence>
<name>A0A9D4YTH5_CHLVU</name>
<dbReference type="OrthoDB" id="510825at2759"/>
<dbReference type="EMBL" id="SIDB01000012">
    <property type="protein sequence ID" value="KAI3425333.1"/>
    <property type="molecule type" value="Genomic_DNA"/>
</dbReference>
<organism evidence="1 2">
    <name type="scientific">Chlorella vulgaris</name>
    <name type="common">Green alga</name>
    <dbReference type="NCBI Taxonomy" id="3077"/>
    <lineage>
        <taxon>Eukaryota</taxon>
        <taxon>Viridiplantae</taxon>
        <taxon>Chlorophyta</taxon>
        <taxon>core chlorophytes</taxon>
        <taxon>Trebouxiophyceae</taxon>
        <taxon>Chlorellales</taxon>
        <taxon>Chlorellaceae</taxon>
        <taxon>Chlorella clade</taxon>
        <taxon>Chlorella</taxon>
    </lineage>
</organism>
<accession>A0A9D4YTH5</accession>
<reference evidence="1" key="1">
    <citation type="journal article" date="2019" name="Plant J.">
        <title>Chlorella vulgaris genome assembly and annotation reveals the molecular basis for metabolic acclimation to high light conditions.</title>
        <authorList>
            <person name="Cecchin M."/>
            <person name="Marcolungo L."/>
            <person name="Rossato M."/>
            <person name="Girolomoni L."/>
            <person name="Cosentino E."/>
            <person name="Cuine S."/>
            <person name="Li-Beisson Y."/>
            <person name="Delledonne M."/>
            <person name="Ballottari M."/>
        </authorList>
    </citation>
    <scope>NUCLEOTIDE SEQUENCE</scope>
    <source>
        <strain evidence="1">211/11P</strain>
    </source>
</reference>
<gene>
    <name evidence="1" type="ORF">D9Q98_009097</name>
</gene>
<dbReference type="SUPFAM" id="SSF54626">
    <property type="entry name" value="Chalcone isomerase"/>
    <property type="match status" value="1"/>
</dbReference>
<dbReference type="PANTHER" id="PTHR47698:SF2">
    <property type="entry name" value="FATTY-ACID-BINDING PROTEIN 3, CHLOROPLASTIC"/>
    <property type="match status" value="1"/>
</dbReference>
<reference evidence="1" key="2">
    <citation type="submission" date="2020-11" db="EMBL/GenBank/DDBJ databases">
        <authorList>
            <person name="Cecchin M."/>
            <person name="Marcolungo L."/>
            <person name="Rossato M."/>
            <person name="Girolomoni L."/>
            <person name="Cosentino E."/>
            <person name="Cuine S."/>
            <person name="Li-Beisson Y."/>
            <person name="Delledonne M."/>
            <person name="Ballottari M."/>
        </authorList>
    </citation>
    <scope>NUCLEOTIDE SEQUENCE</scope>
    <source>
        <strain evidence="1">211/11P</strain>
        <tissue evidence="1">Whole cell</tissue>
    </source>
</reference>
<dbReference type="PANTHER" id="PTHR47698">
    <property type="entry name" value="FATTY-ACID-BINDING PROTEIN 3, CHLOROPLASTIC"/>
    <property type="match status" value="1"/>
</dbReference>
<keyword evidence="2" id="KW-1185">Reference proteome</keyword>
<protein>
    <recommendedName>
        <fullName evidence="3">Chalcone isomerase domain-containing protein</fullName>
    </recommendedName>
</protein>
<dbReference type="GO" id="GO:0016872">
    <property type="term" value="F:intramolecular lyase activity"/>
    <property type="evidence" value="ECO:0007669"/>
    <property type="project" value="InterPro"/>
</dbReference>
<dbReference type="InterPro" id="IPR036298">
    <property type="entry name" value="Chalcone_isomerase_sf"/>
</dbReference>